<evidence type="ECO:0000313" key="10">
    <source>
        <dbReference type="Proteomes" id="UP000799302"/>
    </source>
</evidence>
<feature type="transmembrane region" description="Helical" evidence="7">
    <location>
        <begin position="642"/>
        <end position="660"/>
    </location>
</feature>
<feature type="transmembrane region" description="Helical" evidence="7">
    <location>
        <begin position="666"/>
        <end position="688"/>
    </location>
</feature>
<dbReference type="Pfam" id="PF03600">
    <property type="entry name" value="CitMHS"/>
    <property type="match status" value="1"/>
</dbReference>
<evidence type="ECO:0000256" key="3">
    <source>
        <dbReference type="ARBA" id="ARBA00022692"/>
    </source>
</evidence>
<evidence type="ECO:0000256" key="2">
    <source>
        <dbReference type="ARBA" id="ARBA00022448"/>
    </source>
</evidence>
<reference evidence="9" key="1">
    <citation type="journal article" date="2020" name="Stud. Mycol.">
        <title>101 Dothideomycetes genomes: a test case for predicting lifestyles and emergence of pathogens.</title>
        <authorList>
            <person name="Haridas S."/>
            <person name="Albert R."/>
            <person name="Binder M."/>
            <person name="Bloem J."/>
            <person name="Labutti K."/>
            <person name="Salamov A."/>
            <person name="Andreopoulos B."/>
            <person name="Baker S."/>
            <person name="Barry K."/>
            <person name="Bills G."/>
            <person name="Bluhm B."/>
            <person name="Cannon C."/>
            <person name="Castanera R."/>
            <person name="Culley D."/>
            <person name="Daum C."/>
            <person name="Ezra D."/>
            <person name="Gonzalez J."/>
            <person name="Henrissat B."/>
            <person name="Kuo A."/>
            <person name="Liang C."/>
            <person name="Lipzen A."/>
            <person name="Lutzoni F."/>
            <person name="Magnuson J."/>
            <person name="Mondo S."/>
            <person name="Nolan M."/>
            <person name="Ohm R."/>
            <person name="Pangilinan J."/>
            <person name="Park H.-J."/>
            <person name="Ramirez L."/>
            <person name="Alfaro M."/>
            <person name="Sun H."/>
            <person name="Tritt A."/>
            <person name="Yoshinaga Y."/>
            <person name="Zwiers L.-H."/>
            <person name="Turgeon B."/>
            <person name="Goodwin S."/>
            <person name="Spatafora J."/>
            <person name="Crous P."/>
            <person name="Grigoriev I."/>
        </authorList>
    </citation>
    <scope>NUCLEOTIDE SEQUENCE</scope>
    <source>
        <strain evidence="9">CBS 115976</strain>
    </source>
</reference>
<feature type="transmembrane region" description="Helical" evidence="7">
    <location>
        <begin position="778"/>
        <end position="795"/>
    </location>
</feature>
<keyword evidence="4 7" id="KW-1133">Transmembrane helix</keyword>
<feature type="domain" description="SPX" evidence="8">
    <location>
        <begin position="1"/>
        <end position="267"/>
    </location>
</feature>
<feature type="transmembrane region" description="Helical" evidence="7">
    <location>
        <begin position="520"/>
        <end position="547"/>
    </location>
</feature>
<accession>A0A6A6U7D4</accession>
<dbReference type="OrthoDB" id="10260443at2759"/>
<evidence type="ECO:0000259" key="8">
    <source>
        <dbReference type="PROSITE" id="PS51382"/>
    </source>
</evidence>
<gene>
    <name evidence="9" type="ORF">BT63DRAFT_321486</name>
</gene>
<dbReference type="AlphaFoldDB" id="A0A6A6U7D4"/>
<dbReference type="InterPro" id="IPR004680">
    <property type="entry name" value="Cit_transptr-like_dom"/>
</dbReference>
<dbReference type="InterPro" id="IPR004331">
    <property type="entry name" value="SPX_dom"/>
</dbReference>
<feature type="transmembrane region" description="Helical" evidence="7">
    <location>
        <begin position="695"/>
        <end position="713"/>
    </location>
</feature>
<dbReference type="EMBL" id="MU004238">
    <property type="protein sequence ID" value="KAF2666874.1"/>
    <property type="molecule type" value="Genomic_DNA"/>
</dbReference>
<evidence type="ECO:0000256" key="6">
    <source>
        <dbReference type="SAM" id="MobiDB-lite"/>
    </source>
</evidence>
<proteinExistence type="predicted"/>
<feature type="transmembrane region" description="Helical" evidence="7">
    <location>
        <begin position="468"/>
        <end position="491"/>
    </location>
</feature>
<evidence type="ECO:0000256" key="5">
    <source>
        <dbReference type="ARBA" id="ARBA00023136"/>
    </source>
</evidence>
<keyword evidence="2" id="KW-0813">Transport</keyword>
<keyword evidence="10" id="KW-1185">Reference proteome</keyword>
<dbReference type="CDD" id="cd01115">
    <property type="entry name" value="SLC13_permease"/>
    <property type="match status" value="1"/>
</dbReference>
<evidence type="ECO:0000256" key="1">
    <source>
        <dbReference type="ARBA" id="ARBA00004141"/>
    </source>
</evidence>
<keyword evidence="3 7" id="KW-0812">Transmembrane</keyword>
<feature type="transmembrane region" description="Helical" evidence="7">
    <location>
        <begin position="381"/>
        <end position="404"/>
    </location>
</feature>
<comment type="subcellular location">
    <subcellularLocation>
        <location evidence="1">Membrane</location>
        <topology evidence="1">Multi-pass membrane protein</topology>
    </subcellularLocation>
</comment>
<dbReference type="GO" id="GO:0006817">
    <property type="term" value="P:phosphate ion transport"/>
    <property type="evidence" value="ECO:0007669"/>
    <property type="project" value="TreeGrafter"/>
</dbReference>
<feature type="region of interest" description="Disordered" evidence="6">
    <location>
        <begin position="116"/>
        <end position="195"/>
    </location>
</feature>
<feature type="transmembrane region" description="Helical" evidence="7">
    <location>
        <begin position="828"/>
        <end position="849"/>
    </location>
</feature>
<dbReference type="PANTHER" id="PTHR10283">
    <property type="entry name" value="SOLUTE CARRIER FAMILY 13 MEMBER"/>
    <property type="match status" value="1"/>
</dbReference>
<evidence type="ECO:0000256" key="7">
    <source>
        <dbReference type="SAM" id="Phobius"/>
    </source>
</evidence>
<keyword evidence="5 7" id="KW-0472">Membrane</keyword>
<sequence length="851" mass="94869">MKFSHSIQFNAVPDWSSHYIAYSNLKKLIYQLEKRHNQQPLGLGQTNDTESSPLLSASLDEDSDKTFTIALDRELEKICSFYQLKELEIYGELDHVLKEEEQAEQHLAQSSELLANTDANTAHRPPTARTARSASILKTTGVGKRRRTSTMSSQHEAEDSDSDEEDERRALKMTRSVDMGRYDSHPDDMRSDYRSSKRRSSLFEDYNDMAFSVLFDSSVTLKKSIIGVYVSLCELRSFVQLNKTGFSKVLKKYDKTLDRKLKSFYMDNHVSKASAFTPNTMDRLGKSIAQFEETYARLFTSNKLDEAKRELRLHLREHVVWERNTVWREMIGIERKGQAANLGIRQTMLGDTTGDLRLQGDAERPETKDLLTPVGKYKVPIWLFSPTFYTLAGIIAVFLAILWVPILQEPEQQNCLALIIFVSLLWATEAIPLFVTSLLVPFLAVLLRVARSDAKPHRRLDSKAATSYIFASMWTPVIMLLLGGFTIAAALSKYNIAKRMATFVLSKAGTRPRTVLLTNMFVATFASMWISNVAAPVLCFSIIQPILRNLPSDSDMSKALILGIALASNIGGAASPISSPQNVIALQNMSPEPGWGEWFFIALPVCIISNLLIWVLLLITFKPGRNTTIVPIRPMKDKFTGIQWFITITSIVTIILWCISHQLEHIFGDMGVIAIIPLVMFFGTGVLTKEDFNNFLWTIIILAAGGLALGKAVNSSGLLDTLAHEITSQVQGLSLYGVTFVFAGIILIVATFISHTVAALIFLPLVAQVGQGMDEPHPRLLVMASVLMCSAAMGLPTSGFPNMTAIMMEDSQTGQRYLHVKHFITRGVPSSIMVFGVVMTVGYGLMWLAGF</sequence>
<dbReference type="CDD" id="cd14478">
    <property type="entry name" value="SPX_PHO87_PHO90_like"/>
    <property type="match status" value="1"/>
</dbReference>
<dbReference type="GO" id="GO:0005886">
    <property type="term" value="C:plasma membrane"/>
    <property type="evidence" value="ECO:0007669"/>
    <property type="project" value="TreeGrafter"/>
</dbReference>
<dbReference type="GO" id="GO:0005315">
    <property type="term" value="F:phosphate transmembrane transporter activity"/>
    <property type="evidence" value="ECO:0007669"/>
    <property type="project" value="TreeGrafter"/>
</dbReference>
<evidence type="ECO:0000313" key="9">
    <source>
        <dbReference type="EMBL" id="KAF2666874.1"/>
    </source>
</evidence>
<evidence type="ECO:0000256" key="4">
    <source>
        <dbReference type="ARBA" id="ARBA00022989"/>
    </source>
</evidence>
<feature type="transmembrane region" description="Helical" evidence="7">
    <location>
        <begin position="559"/>
        <end position="578"/>
    </location>
</feature>
<dbReference type="GO" id="GO:0006797">
    <property type="term" value="P:polyphosphate metabolic process"/>
    <property type="evidence" value="ECO:0007669"/>
    <property type="project" value="TreeGrafter"/>
</dbReference>
<feature type="transmembrane region" description="Helical" evidence="7">
    <location>
        <begin position="598"/>
        <end position="621"/>
    </location>
</feature>
<organism evidence="9 10">
    <name type="scientific">Microthyrium microscopicum</name>
    <dbReference type="NCBI Taxonomy" id="703497"/>
    <lineage>
        <taxon>Eukaryota</taxon>
        <taxon>Fungi</taxon>
        <taxon>Dikarya</taxon>
        <taxon>Ascomycota</taxon>
        <taxon>Pezizomycotina</taxon>
        <taxon>Dothideomycetes</taxon>
        <taxon>Dothideomycetes incertae sedis</taxon>
        <taxon>Microthyriales</taxon>
        <taxon>Microthyriaceae</taxon>
        <taxon>Microthyrium</taxon>
    </lineage>
</organism>
<feature type="transmembrane region" description="Helical" evidence="7">
    <location>
        <begin position="416"/>
        <end position="447"/>
    </location>
</feature>
<feature type="compositionally biased region" description="Basic and acidic residues" evidence="6">
    <location>
        <begin position="178"/>
        <end position="195"/>
    </location>
</feature>
<dbReference type="PANTHER" id="PTHR10283:SF92">
    <property type="entry name" value="LOW-AFFINITY PHOSPHATE TRANSPORTER PHO91"/>
    <property type="match status" value="1"/>
</dbReference>
<protein>
    <submittedName>
        <fullName evidence="9">SPX domain-containing protein</fullName>
    </submittedName>
</protein>
<dbReference type="Proteomes" id="UP000799302">
    <property type="component" value="Unassembled WGS sequence"/>
</dbReference>
<dbReference type="Pfam" id="PF03105">
    <property type="entry name" value="SPX"/>
    <property type="match status" value="2"/>
</dbReference>
<dbReference type="PROSITE" id="PS51382">
    <property type="entry name" value="SPX"/>
    <property type="match status" value="1"/>
</dbReference>
<feature type="transmembrane region" description="Helical" evidence="7">
    <location>
        <begin position="733"/>
        <end position="766"/>
    </location>
</feature>
<name>A0A6A6U7D4_9PEZI</name>